<evidence type="ECO:0000259" key="11">
    <source>
        <dbReference type="PROSITE" id="PS50109"/>
    </source>
</evidence>
<dbReference type="CDD" id="cd00082">
    <property type="entry name" value="HisKA"/>
    <property type="match status" value="1"/>
</dbReference>
<dbReference type="SMART" id="SM00388">
    <property type="entry name" value="HisKA"/>
    <property type="match status" value="1"/>
</dbReference>
<dbReference type="Gene3D" id="2.10.70.100">
    <property type="match status" value="1"/>
</dbReference>
<proteinExistence type="inferred from homology"/>
<dbReference type="CDD" id="cd00130">
    <property type="entry name" value="PAS"/>
    <property type="match status" value="8"/>
</dbReference>
<dbReference type="InterPro" id="IPR003661">
    <property type="entry name" value="HisK_dim/P_dom"/>
</dbReference>
<evidence type="ECO:0000313" key="15">
    <source>
        <dbReference type="EMBL" id="AFZ10089.1"/>
    </source>
</evidence>
<feature type="domain" description="PAC" evidence="14">
    <location>
        <begin position="1134"/>
        <end position="1186"/>
    </location>
</feature>
<dbReference type="InterPro" id="IPR004358">
    <property type="entry name" value="Sig_transdc_His_kin-like_C"/>
</dbReference>
<feature type="domain" description="PAS" evidence="13">
    <location>
        <begin position="1314"/>
        <end position="1384"/>
    </location>
</feature>
<evidence type="ECO:0000256" key="6">
    <source>
        <dbReference type="ARBA" id="ARBA00022777"/>
    </source>
</evidence>
<dbReference type="SMART" id="SM00065">
    <property type="entry name" value="GAF"/>
    <property type="match status" value="1"/>
</dbReference>
<dbReference type="SUPFAM" id="SSF47384">
    <property type="entry name" value="Homodimeric domain of signal transducing histidine kinase"/>
    <property type="match status" value="1"/>
</dbReference>
<evidence type="ECO:0000259" key="12">
    <source>
        <dbReference type="PROSITE" id="PS50110"/>
    </source>
</evidence>
<feature type="domain" description="PAC" evidence="14">
    <location>
        <begin position="291"/>
        <end position="343"/>
    </location>
</feature>
<dbReference type="Pfam" id="PF00072">
    <property type="entry name" value="Response_reg"/>
    <property type="match status" value="1"/>
</dbReference>
<dbReference type="InterPro" id="IPR003594">
    <property type="entry name" value="HATPase_dom"/>
</dbReference>
<keyword evidence="4 9" id="KW-0597">Phosphoprotein</keyword>
<keyword evidence="5" id="KW-0808">Transferase</keyword>
<dbReference type="InterPro" id="IPR029016">
    <property type="entry name" value="GAF-like_dom_sf"/>
</dbReference>
<dbReference type="PROSITE" id="PS50110">
    <property type="entry name" value="RESPONSE_REGULATORY"/>
    <property type="match status" value="1"/>
</dbReference>
<dbReference type="InterPro" id="IPR052162">
    <property type="entry name" value="Sensor_kinase/Photoreceptor"/>
</dbReference>
<dbReference type="OrthoDB" id="5555607at2"/>
<dbReference type="SMART" id="SM00448">
    <property type="entry name" value="REC"/>
    <property type="match status" value="1"/>
</dbReference>
<reference evidence="15 16" key="1">
    <citation type="submission" date="2012-05" db="EMBL/GenBank/DDBJ databases">
        <title>Finished chromosome of genome of Oscillatoria sp. PCC 7112.</title>
        <authorList>
            <consortium name="US DOE Joint Genome Institute"/>
            <person name="Gugger M."/>
            <person name="Coursin T."/>
            <person name="Rippka R."/>
            <person name="Tandeau De Marsac N."/>
            <person name="Huntemann M."/>
            <person name="Wei C.-L."/>
            <person name="Han J."/>
            <person name="Detter J.C."/>
            <person name="Han C."/>
            <person name="Tapia R."/>
            <person name="Davenport K."/>
            <person name="Daligault H."/>
            <person name="Erkkila T."/>
            <person name="Gu W."/>
            <person name="Munk A.C.C."/>
            <person name="Teshima H."/>
            <person name="Xu Y."/>
            <person name="Chain P."/>
            <person name="Chen A."/>
            <person name="Krypides N."/>
            <person name="Mavromatis K."/>
            <person name="Markowitz V."/>
            <person name="Szeto E."/>
            <person name="Ivanova N."/>
            <person name="Mikhailova N."/>
            <person name="Ovchinnikova G."/>
            <person name="Pagani I."/>
            <person name="Pati A."/>
            <person name="Goodwin L."/>
            <person name="Peters L."/>
            <person name="Pitluck S."/>
            <person name="Woyke T."/>
            <person name="Kerfeld C."/>
        </authorList>
    </citation>
    <scope>NUCLEOTIDE SEQUENCE [LARGE SCALE GENOMIC DNA]</scope>
    <source>
        <strain evidence="15 16">PCC 7112</strain>
    </source>
</reference>
<dbReference type="eggNOG" id="COG3706">
    <property type="taxonomic scope" value="Bacteria"/>
</dbReference>
<dbReference type="CDD" id="cd16922">
    <property type="entry name" value="HATPase_EvgS-ArcB-TorS-like"/>
    <property type="match status" value="1"/>
</dbReference>
<evidence type="ECO:0000256" key="2">
    <source>
        <dbReference type="ARBA" id="ARBA00006402"/>
    </source>
</evidence>
<dbReference type="InterPro" id="IPR011006">
    <property type="entry name" value="CheY-like_superfamily"/>
</dbReference>
<sequence precursor="true">MTRFQVLPLSIKSYSIATLSACTALLLTSLLLLSFQPAPAILLLAAAMVIAWYGGLKSAEQELEIERNIISKVIDTTACLIVVLDSQGRIVRFNQACEKTTGYSTAEVINKYLWDLFLIAEEIEPVKTVFTKLKGEHFTSEYQNYWQNKNGDKRLISWSNTVTTDGDGLVEYVIGTGIDITERQKAEIALALSYTNLESRVLQRTEELTLAKEALQAQEERFRCLSSCSPVGIFIADCEGRYTYANPRCQAICGLSLTELLGDGWENCIHPEDSDRVLARWLDYTRQGGEYAIEYRLQTPEGIVRWINVCSSPMFSDSGELIGYVGTVRDVTERQQAQAALASSEQQLRTLLENTPDIIIRTDKELRVIYVNQAVERSQGKPFSFFLGKTCQEIGMPPEVCQMWGETLHKVLETGQEEIIEFQAFSINGLRSYQCRVVPEFDKNGVPESALIVARDITEIKLAETQRLQLTIEQTAREKAEIEQQRSAFLAEVSKMLAAAFDGETLLQKVAELAINSIADGCCIHLLETDSKVRLVAVAHAEPSIVETINNFSIRSSIADNAVNGYPLVICSGKSQLIAEVDEEILAAGAENAAEIEKLRSLNIGAHACVPLRARGRVMGSITCFTSKFGRRYSAEDMAMLEDLAYRVAIALDNARLYTEAQQALSQTSQSFALIDSLLEASPLAIGFLDRSMRFIRINQILAELNGLPIEQHLGQDFRQLLPESAAKFAPIIQQVLETGQPVLNLEMSGEPPGKPQTLGYWLANYYPVKNERGEIIGVGLIITDITAAKQTELALRESEMRFRSVVESNMIGIGFWDVTGEVTDANDALLEMIGYTREDLVSGQIRWPDLTAPEYLELDRIAVAQVEAEGSCAPFEKEYLRKDGTRFPVLVGGGNFQGCTDKGAFFVLDITDRKRAQNQLRENEIRIRRQLAELDLVYKTTPVGLCFVDTNLRYIRLNECLAAIDGRSIAEHLGRTVREVIPEMADTVEQIYRQVLATQTPVLDLEIKAETKQQPGVLRDWQISFYPVSDESGTLLGVSTVIAEITDRKQAKRVMQQSEAIFRRLFESNIFGVAIGDFSGRIAYANQSLLNMVGYTRSDLLSGQMRWDRMTPPEYLLLDALAAQELRAKGVATPFKKEYIRKDGSRVPVLMGGTILSPDDREPETIVAFYIDLTEISRVEAELKKNQERLQIAQQAGKIGTFELNVQTGELACTPELEALYGLPAGALDSYQSWAQMLHPDDRAVTEQQVKAAGASGEELNIEFRICRPDNSAGWIACRAKVFQDDRGLPWRAIGVNVDITDRKQAEAARSHINQTLEALIQACPLAITVLDCDDGTVKMWNPAAERIFGWHESEALGQFVPSLPADKREEFTANLKKIREGKAIAGMETQRQRKDGRSIDISLWATPVRDSNGNINCMSIVADISDRKQVEAGRAQLLEREQAARAEAEAISRRKDEFLDSLSHELRTPLNVIQGWAQILRAHPYNEDKFASGLDAIERQSKVQIQLVEDLLDVSRIVQGKLALKPGWFYMVRTIEAAHNSVRSAAEAKSVTVSLELDPAVGLMWGDAQRLQQVVWNLLTNAVKFTPSGGTVQLRLSAIAVSDSSSPNYVQITVSDTGKGISAEFLPYVFDRFRQADASKTRADSGLGLGLAIVEHLVQLHGGTVTAESPGKDQGATFTVTLPLKQPRSKKGQLRGEKKSNPQPPGILTGLKVLVVDGEPDNCEFLMVALEQCGATATAAATAAEAIDILQQSPPDILVSDIGMPVEDGYSLIGKVRSSESDKIKRLPAVALTAYASEEDRDRAIATGYDEHLTKPIEPALFATVLAKLANGHEGDRVR</sequence>
<evidence type="ECO:0000256" key="1">
    <source>
        <dbReference type="ARBA" id="ARBA00000085"/>
    </source>
</evidence>
<dbReference type="PROSITE" id="PS50113">
    <property type="entry name" value="PAC"/>
    <property type="match status" value="7"/>
</dbReference>
<dbReference type="Pfam" id="PF13185">
    <property type="entry name" value="GAF_2"/>
    <property type="match status" value="1"/>
</dbReference>
<dbReference type="Gene3D" id="3.30.450.40">
    <property type="match status" value="1"/>
</dbReference>
<comment type="catalytic activity">
    <reaction evidence="1">
        <text>ATP + protein L-histidine = ADP + protein N-phospho-L-histidine.</text>
        <dbReference type="EC" id="2.7.13.3"/>
    </reaction>
</comment>
<evidence type="ECO:0000256" key="5">
    <source>
        <dbReference type="ARBA" id="ARBA00022679"/>
    </source>
</evidence>
<dbReference type="FunFam" id="3.30.565.10:FF:000010">
    <property type="entry name" value="Sensor histidine kinase RcsC"/>
    <property type="match status" value="1"/>
</dbReference>
<dbReference type="PANTHER" id="PTHR43304:SF1">
    <property type="entry name" value="PAC DOMAIN-CONTAINING PROTEIN"/>
    <property type="match status" value="1"/>
</dbReference>
<dbReference type="Pfam" id="PF08447">
    <property type="entry name" value="PAS_3"/>
    <property type="match status" value="2"/>
</dbReference>
<dbReference type="NCBIfam" id="TIGR00229">
    <property type="entry name" value="sensory_box"/>
    <property type="match status" value="7"/>
</dbReference>
<evidence type="ECO:0000259" key="13">
    <source>
        <dbReference type="PROSITE" id="PS50112"/>
    </source>
</evidence>
<dbReference type="Gene3D" id="3.40.50.2300">
    <property type="match status" value="1"/>
</dbReference>
<feature type="domain" description="PAC" evidence="14">
    <location>
        <begin position="1004"/>
        <end position="1058"/>
    </location>
</feature>
<dbReference type="PRINTS" id="PR00344">
    <property type="entry name" value="BCTRLSENSOR"/>
</dbReference>
<keyword evidence="10" id="KW-0175">Coiled coil</keyword>
<keyword evidence="6 15" id="KW-0418">Kinase</keyword>
<dbReference type="InterPro" id="IPR003018">
    <property type="entry name" value="GAF"/>
</dbReference>
<feature type="domain" description="PAC" evidence="14">
    <location>
        <begin position="138"/>
        <end position="192"/>
    </location>
</feature>
<dbReference type="SMART" id="SM00091">
    <property type="entry name" value="PAS"/>
    <property type="match status" value="9"/>
</dbReference>
<feature type="modified residue" description="4-aspartylphosphate" evidence="9">
    <location>
        <position position="1763"/>
    </location>
</feature>
<dbReference type="InterPro" id="IPR000700">
    <property type="entry name" value="PAS-assoc_C"/>
</dbReference>
<dbReference type="eggNOG" id="COG2203">
    <property type="taxonomic scope" value="Bacteria"/>
</dbReference>
<dbReference type="RefSeq" id="WP_015179290.1">
    <property type="nucleotide sequence ID" value="NC_019729.1"/>
</dbReference>
<evidence type="ECO:0000256" key="10">
    <source>
        <dbReference type="SAM" id="Coils"/>
    </source>
</evidence>
<dbReference type="Proteomes" id="UP000010478">
    <property type="component" value="Chromosome"/>
</dbReference>
<feature type="domain" description="PAS" evidence="13">
    <location>
        <begin position="1059"/>
        <end position="1130"/>
    </location>
</feature>
<dbReference type="InterPro" id="IPR013655">
    <property type="entry name" value="PAS_fold_3"/>
</dbReference>
<dbReference type="SMART" id="SM00086">
    <property type="entry name" value="PAC"/>
    <property type="match status" value="9"/>
</dbReference>
<dbReference type="Pfam" id="PF02518">
    <property type="entry name" value="HATPase_c"/>
    <property type="match status" value="1"/>
</dbReference>
<comment type="similarity">
    <text evidence="2">In the N-terminal section; belongs to the phytochrome family.</text>
</comment>
<dbReference type="Pfam" id="PF00512">
    <property type="entry name" value="HisKA"/>
    <property type="match status" value="1"/>
</dbReference>
<evidence type="ECO:0000259" key="14">
    <source>
        <dbReference type="PROSITE" id="PS50113"/>
    </source>
</evidence>
<dbReference type="EC" id="2.7.13.3" evidence="3"/>
<name>K9VRC0_9CYAN</name>
<feature type="domain" description="PAC" evidence="14">
    <location>
        <begin position="1261"/>
        <end position="1313"/>
    </location>
</feature>
<dbReference type="EMBL" id="CP003614">
    <property type="protein sequence ID" value="AFZ10089.1"/>
    <property type="molecule type" value="Genomic_DNA"/>
</dbReference>
<dbReference type="InterPro" id="IPR001610">
    <property type="entry name" value="PAC"/>
</dbReference>
<dbReference type="PROSITE" id="PS50112">
    <property type="entry name" value="PAS"/>
    <property type="match status" value="8"/>
</dbReference>
<dbReference type="InterPro" id="IPR035965">
    <property type="entry name" value="PAS-like_dom_sf"/>
</dbReference>
<dbReference type="InterPro" id="IPR013767">
    <property type="entry name" value="PAS_fold"/>
</dbReference>
<dbReference type="Gene3D" id="1.10.287.130">
    <property type="match status" value="1"/>
</dbReference>
<dbReference type="Pfam" id="PF00989">
    <property type="entry name" value="PAS"/>
    <property type="match status" value="1"/>
</dbReference>
<feature type="domain" description="PAC" evidence="14">
    <location>
        <begin position="744"/>
        <end position="798"/>
    </location>
</feature>
<dbReference type="KEGG" id="oni:Osc7112_5882"/>
<protein>
    <recommendedName>
        <fullName evidence="8">Circadian input-output histidine kinase CikA</fullName>
        <ecNumber evidence="3">2.7.13.3</ecNumber>
    </recommendedName>
</protein>
<feature type="domain" description="PAS" evidence="13">
    <location>
        <begin position="799"/>
        <end position="855"/>
    </location>
</feature>
<dbReference type="GO" id="GO:0000155">
    <property type="term" value="F:phosphorelay sensor kinase activity"/>
    <property type="evidence" value="ECO:0007669"/>
    <property type="project" value="InterPro"/>
</dbReference>
<dbReference type="SUPFAM" id="SSF55781">
    <property type="entry name" value="GAF domain-like"/>
    <property type="match status" value="1"/>
</dbReference>
<feature type="domain" description="PAS" evidence="13">
    <location>
        <begin position="344"/>
        <end position="415"/>
    </location>
</feature>
<dbReference type="InterPro" id="IPR000014">
    <property type="entry name" value="PAS"/>
</dbReference>
<dbReference type="eggNOG" id="COG2205">
    <property type="taxonomic scope" value="Bacteria"/>
</dbReference>
<feature type="domain" description="PAC" evidence="14">
    <location>
        <begin position="1387"/>
        <end position="1438"/>
    </location>
</feature>
<dbReference type="eggNOG" id="COG2202">
    <property type="taxonomic scope" value="Bacteria"/>
</dbReference>
<evidence type="ECO:0000313" key="16">
    <source>
        <dbReference type="Proteomes" id="UP000010478"/>
    </source>
</evidence>
<dbReference type="InterPro" id="IPR005467">
    <property type="entry name" value="His_kinase_dom"/>
</dbReference>
<dbReference type="STRING" id="179408.Osc7112_5882"/>
<dbReference type="SUPFAM" id="SSF55874">
    <property type="entry name" value="ATPase domain of HSP90 chaperone/DNA topoisomerase II/histidine kinase"/>
    <property type="match status" value="1"/>
</dbReference>
<dbReference type="GO" id="GO:0006355">
    <property type="term" value="P:regulation of DNA-templated transcription"/>
    <property type="evidence" value="ECO:0007669"/>
    <property type="project" value="InterPro"/>
</dbReference>
<dbReference type="InterPro" id="IPR036097">
    <property type="entry name" value="HisK_dim/P_sf"/>
</dbReference>
<dbReference type="Gene3D" id="3.30.450.20">
    <property type="entry name" value="PAS domain"/>
    <property type="match status" value="9"/>
</dbReference>
<evidence type="ECO:0000256" key="9">
    <source>
        <dbReference type="PROSITE-ProRule" id="PRU00169"/>
    </source>
</evidence>
<dbReference type="PROSITE" id="PS50109">
    <property type="entry name" value="HIS_KIN"/>
    <property type="match status" value="1"/>
</dbReference>
<accession>K9VRC0</accession>
<evidence type="ECO:0000256" key="7">
    <source>
        <dbReference type="ARBA" id="ARBA00023012"/>
    </source>
</evidence>
<feature type="domain" description="PAS" evidence="13">
    <location>
        <begin position="218"/>
        <end position="289"/>
    </location>
</feature>
<feature type="domain" description="Response regulatory" evidence="12">
    <location>
        <begin position="1714"/>
        <end position="1832"/>
    </location>
</feature>
<dbReference type="HOGENOM" id="CLU_246086_0_0_3"/>
<organism evidence="15 16">
    <name type="scientific">Phormidium nigroviride PCC 7112</name>
    <dbReference type="NCBI Taxonomy" id="179408"/>
    <lineage>
        <taxon>Bacteria</taxon>
        <taxon>Bacillati</taxon>
        <taxon>Cyanobacteriota</taxon>
        <taxon>Cyanophyceae</taxon>
        <taxon>Oscillatoriophycideae</taxon>
        <taxon>Oscillatoriales</taxon>
        <taxon>Oscillatoriaceae</taxon>
        <taxon>Phormidium</taxon>
    </lineage>
</organism>
<gene>
    <name evidence="15" type="ORF">Osc7112_5882</name>
</gene>
<feature type="domain" description="PAS" evidence="13">
    <location>
        <begin position="931"/>
        <end position="1000"/>
    </location>
</feature>
<feature type="domain" description="PAS" evidence="13">
    <location>
        <begin position="671"/>
        <end position="740"/>
    </location>
</feature>
<dbReference type="SMART" id="SM00387">
    <property type="entry name" value="HATPase_c"/>
    <property type="match status" value="1"/>
</dbReference>
<dbReference type="Gene3D" id="3.30.565.10">
    <property type="entry name" value="Histidine kinase-like ATPase, C-terminal domain"/>
    <property type="match status" value="1"/>
</dbReference>
<evidence type="ECO:0000256" key="3">
    <source>
        <dbReference type="ARBA" id="ARBA00012438"/>
    </source>
</evidence>
<feature type="coiled-coil region" evidence="10">
    <location>
        <begin position="465"/>
        <end position="492"/>
    </location>
</feature>
<dbReference type="SUPFAM" id="SSF55785">
    <property type="entry name" value="PYP-like sensor domain (PAS domain)"/>
    <property type="match status" value="9"/>
</dbReference>
<dbReference type="InterPro" id="IPR013656">
    <property type="entry name" value="PAS_4"/>
</dbReference>
<evidence type="ECO:0000256" key="8">
    <source>
        <dbReference type="ARBA" id="ARBA00074306"/>
    </source>
</evidence>
<keyword evidence="16" id="KW-1185">Reference proteome</keyword>
<dbReference type="Pfam" id="PF08448">
    <property type="entry name" value="PAS_4"/>
    <property type="match status" value="3"/>
</dbReference>
<keyword evidence="7" id="KW-0902">Two-component regulatory system</keyword>
<dbReference type="InterPro" id="IPR036890">
    <property type="entry name" value="HATPase_C_sf"/>
</dbReference>
<evidence type="ECO:0000256" key="4">
    <source>
        <dbReference type="ARBA" id="ARBA00022553"/>
    </source>
</evidence>
<feature type="domain" description="PAS" evidence="13">
    <location>
        <begin position="66"/>
        <end position="125"/>
    </location>
</feature>
<dbReference type="InterPro" id="IPR001789">
    <property type="entry name" value="Sig_transdc_resp-reg_receiver"/>
</dbReference>
<dbReference type="Pfam" id="PF13426">
    <property type="entry name" value="PAS_9"/>
    <property type="match status" value="3"/>
</dbReference>
<feature type="domain" description="Histidine kinase" evidence="11">
    <location>
        <begin position="1463"/>
        <end position="1688"/>
    </location>
</feature>
<dbReference type="eggNOG" id="COG3829">
    <property type="taxonomic scope" value="Bacteria"/>
</dbReference>
<dbReference type="SUPFAM" id="SSF52172">
    <property type="entry name" value="CheY-like"/>
    <property type="match status" value="1"/>
</dbReference>
<dbReference type="PANTHER" id="PTHR43304">
    <property type="entry name" value="PHYTOCHROME-LIKE PROTEIN CPH1"/>
    <property type="match status" value="1"/>
</dbReference>